<evidence type="ECO:0000313" key="3">
    <source>
        <dbReference type="Proteomes" id="UP000186132"/>
    </source>
</evidence>
<dbReference type="EMBL" id="FQVU01000001">
    <property type="protein sequence ID" value="SHF82869.1"/>
    <property type="molecule type" value="Genomic_DNA"/>
</dbReference>
<reference evidence="3" key="1">
    <citation type="submission" date="2016-11" db="EMBL/GenBank/DDBJ databases">
        <authorList>
            <person name="Varghese N."/>
            <person name="Submissions S."/>
        </authorList>
    </citation>
    <scope>NUCLEOTIDE SEQUENCE [LARGE SCALE GENOMIC DNA]</scope>
    <source>
        <strain evidence="3">DSM 45627</strain>
    </source>
</reference>
<name>A0A1M5EUM0_9ACTN</name>
<dbReference type="Gene3D" id="1.10.30.50">
    <property type="match status" value="1"/>
</dbReference>
<dbReference type="Proteomes" id="UP000186132">
    <property type="component" value="Unassembled WGS sequence"/>
</dbReference>
<dbReference type="AlphaFoldDB" id="A0A1M5EUM0"/>
<organism evidence="2 3">
    <name type="scientific">Jatrophihabitans endophyticus</name>
    <dbReference type="NCBI Taxonomy" id="1206085"/>
    <lineage>
        <taxon>Bacteria</taxon>
        <taxon>Bacillati</taxon>
        <taxon>Actinomycetota</taxon>
        <taxon>Actinomycetes</taxon>
        <taxon>Jatrophihabitantales</taxon>
        <taxon>Jatrophihabitantaceae</taxon>
        <taxon>Jatrophihabitans</taxon>
    </lineage>
</organism>
<feature type="domain" description="HNH nuclease" evidence="1">
    <location>
        <begin position="329"/>
        <end position="381"/>
    </location>
</feature>
<dbReference type="OrthoDB" id="3513062at2"/>
<keyword evidence="3" id="KW-1185">Reference proteome</keyword>
<protein>
    <recommendedName>
        <fullName evidence="1">HNH nuclease domain-containing protein</fullName>
    </recommendedName>
</protein>
<accession>A0A1M5EUM0</accession>
<dbReference type="STRING" id="1206085.SAMN05443575_1008"/>
<dbReference type="RefSeq" id="WP_073386516.1">
    <property type="nucleotide sequence ID" value="NZ_FQVU01000001.1"/>
</dbReference>
<dbReference type="InterPro" id="IPR003615">
    <property type="entry name" value="HNH_nuc"/>
</dbReference>
<sequence length="420" mass="45226">MTTMIGDAADALLTAELSSWDESSLLDAWREVERLRNRLAAVEHRFVAEEERRGLPFTHGARNPAGFVRALLRVHPREAVARVAVASAAAPVTTMTNEVVPAPFPRVAAAQAAGSISPRHAAVVVAAVQRLPDVVQVEHGARVEAELVEYATQFDPHQLGTLALRVTTLLDQDGALADVAYRERHRDLTIRQRPDGSASISGEATAELAERLLTVLDALAAPRPAADGTRDLRTAGQRRHDGLLDALDLLQRAELLPSVAGISTTVLLTTTAANWSSGDAVAVTGHGAILPTREAIRIAGGDTRVMSVDLDEHGAVTGHTDTRRLFTETQRLAMIARDGGCTFPGCDTPPAWTQAHHVVDHANGGRTTIANGALVCGHHHRSHAKQGWRSVMRDGRPAWIPPPWLDPHRRPRTNARTRPG</sequence>
<dbReference type="Pfam" id="PF02720">
    <property type="entry name" value="DUF222"/>
    <property type="match status" value="1"/>
</dbReference>
<evidence type="ECO:0000259" key="1">
    <source>
        <dbReference type="SMART" id="SM00507"/>
    </source>
</evidence>
<gene>
    <name evidence="2" type="ORF">SAMN05443575_1008</name>
</gene>
<dbReference type="InterPro" id="IPR003870">
    <property type="entry name" value="DUF222"/>
</dbReference>
<dbReference type="SMART" id="SM00507">
    <property type="entry name" value="HNHc"/>
    <property type="match status" value="1"/>
</dbReference>
<evidence type="ECO:0000313" key="2">
    <source>
        <dbReference type="EMBL" id="SHF82869.1"/>
    </source>
</evidence>
<proteinExistence type="predicted"/>
<dbReference type="CDD" id="cd00085">
    <property type="entry name" value="HNHc"/>
    <property type="match status" value="1"/>
</dbReference>